<dbReference type="Pfam" id="PF02518">
    <property type="entry name" value="HATPase_c"/>
    <property type="match status" value="1"/>
</dbReference>
<proteinExistence type="predicted"/>
<dbReference type="EMBL" id="MDZC01000062">
    <property type="protein sequence ID" value="OGX85096.1"/>
    <property type="molecule type" value="Genomic_DNA"/>
</dbReference>
<dbReference type="EC" id="2.7.13.3" evidence="3"/>
<accession>A0A1G1T2L2</accession>
<dbReference type="InterPro" id="IPR004358">
    <property type="entry name" value="Sig_transdc_His_kin-like_C"/>
</dbReference>
<evidence type="ECO:0000256" key="5">
    <source>
        <dbReference type="ARBA" id="ARBA00022679"/>
    </source>
</evidence>
<dbReference type="InterPro" id="IPR005467">
    <property type="entry name" value="His_kinase_dom"/>
</dbReference>
<evidence type="ECO:0000256" key="3">
    <source>
        <dbReference type="ARBA" id="ARBA00012438"/>
    </source>
</evidence>
<dbReference type="SMART" id="SM00304">
    <property type="entry name" value="HAMP"/>
    <property type="match status" value="1"/>
</dbReference>
<dbReference type="InterPro" id="IPR050428">
    <property type="entry name" value="TCS_sensor_his_kinase"/>
</dbReference>
<feature type="domain" description="Histidine kinase" evidence="12">
    <location>
        <begin position="241"/>
        <end position="455"/>
    </location>
</feature>
<keyword evidence="8 11" id="KW-1133">Transmembrane helix</keyword>
<dbReference type="InterPro" id="IPR003594">
    <property type="entry name" value="HATPase_dom"/>
</dbReference>
<evidence type="ECO:0000256" key="7">
    <source>
        <dbReference type="ARBA" id="ARBA00022777"/>
    </source>
</evidence>
<evidence type="ECO:0000256" key="6">
    <source>
        <dbReference type="ARBA" id="ARBA00022692"/>
    </source>
</evidence>
<dbReference type="AlphaFoldDB" id="A0A1G1T2L2"/>
<keyword evidence="5" id="KW-0808">Transferase</keyword>
<evidence type="ECO:0000256" key="11">
    <source>
        <dbReference type="SAM" id="Phobius"/>
    </source>
</evidence>
<evidence type="ECO:0000256" key="4">
    <source>
        <dbReference type="ARBA" id="ARBA00022553"/>
    </source>
</evidence>
<evidence type="ECO:0000256" key="2">
    <source>
        <dbReference type="ARBA" id="ARBA00004370"/>
    </source>
</evidence>
<comment type="subcellular location">
    <subcellularLocation>
        <location evidence="2">Membrane</location>
    </subcellularLocation>
</comment>
<comment type="caution">
    <text evidence="14">The sequence shown here is derived from an EMBL/GenBank/DDBJ whole genome shotgun (WGS) entry which is preliminary data.</text>
</comment>
<keyword evidence="9" id="KW-0902">Two-component regulatory system</keyword>
<dbReference type="InterPro" id="IPR036097">
    <property type="entry name" value="HisK_dim/P_sf"/>
</dbReference>
<keyword evidence="15" id="KW-1185">Reference proteome</keyword>
<dbReference type="InterPro" id="IPR036890">
    <property type="entry name" value="HATPase_C_sf"/>
</dbReference>
<dbReference type="SUPFAM" id="SSF55874">
    <property type="entry name" value="ATPase domain of HSP90 chaperone/DNA topoisomerase II/histidine kinase"/>
    <property type="match status" value="1"/>
</dbReference>
<dbReference type="CDD" id="cd06225">
    <property type="entry name" value="HAMP"/>
    <property type="match status" value="1"/>
</dbReference>
<feature type="transmembrane region" description="Helical" evidence="11">
    <location>
        <begin position="152"/>
        <end position="176"/>
    </location>
</feature>
<dbReference type="PROSITE" id="PS50885">
    <property type="entry name" value="HAMP"/>
    <property type="match status" value="1"/>
</dbReference>
<dbReference type="PANTHER" id="PTHR45436:SF5">
    <property type="entry name" value="SENSOR HISTIDINE KINASE TRCS"/>
    <property type="match status" value="1"/>
</dbReference>
<evidence type="ECO:0000313" key="15">
    <source>
        <dbReference type="Proteomes" id="UP000177791"/>
    </source>
</evidence>
<keyword evidence="6 11" id="KW-0812">Transmembrane</keyword>
<dbReference type="CDD" id="cd00075">
    <property type="entry name" value="HATPase"/>
    <property type="match status" value="1"/>
</dbReference>
<keyword evidence="7" id="KW-0418">Kinase</keyword>
<evidence type="ECO:0000256" key="8">
    <source>
        <dbReference type="ARBA" id="ARBA00022989"/>
    </source>
</evidence>
<dbReference type="Pfam" id="PF00672">
    <property type="entry name" value="HAMP"/>
    <property type="match status" value="1"/>
</dbReference>
<dbReference type="STRING" id="1908236.BEN48_14915"/>
<dbReference type="SUPFAM" id="SSF47384">
    <property type="entry name" value="Homodimeric domain of signal transducing histidine kinase"/>
    <property type="match status" value="1"/>
</dbReference>
<dbReference type="InterPro" id="IPR003660">
    <property type="entry name" value="HAMP_dom"/>
</dbReference>
<dbReference type="PANTHER" id="PTHR45436">
    <property type="entry name" value="SENSOR HISTIDINE KINASE YKOH"/>
    <property type="match status" value="1"/>
</dbReference>
<dbReference type="CDD" id="cd00082">
    <property type="entry name" value="HisKA"/>
    <property type="match status" value="1"/>
</dbReference>
<dbReference type="Gene3D" id="3.30.565.10">
    <property type="entry name" value="Histidine kinase-like ATPase, C-terminal domain"/>
    <property type="match status" value="1"/>
</dbReference>
<reference evidence="14 15" key="1">
    <citation type="submission" date="2016-08" db="EMBL/GenBank/DDBJ databases">
        <title>Hymenobacter coccineus sp. nov., Hymenobacter lapidarius sp. nov. and Hymenobacter glacialis sp. nov., isolated from Antarctic soil.</title>
        <authorList>
            <person name="Sedlacek I."/>
            <person name="Kralova S."/>
            <person name="Kyrova K."/>
            <person name="Maslanova I."/>
            <person name="Stankova E."/>
            <person name="Vrbovska V."/>
            <person name="Nemec M."/>
            <person name="Bartak M."/>
            <person name="Svec P."/>
            <person name="Busse H.-J."/>
            <person name="Pantucek R."/>
        </authorList>
    </citation>
    <scope>NUCLEOTIDE SEQUENCE [LARGE SCALE GENOMIC DNA]</scope>
    <source>
        <strain evidence="14 15">CCM 8648</strain>
    </source>
</reference>
<evidence type="ECO:0000256" key="9">
    <source>
        <dbReference type="ARBA" id="ARBA00023012"/>
    </source>
</evidence>
<keyword evidence="4" id="KW-0597">Phosphoprotein</keyword>
<sequence>MTIRNRLTGLFVAVVAVILLAVLSTAFALQYEYGQREFRERLRDRAEVAAFIFLEKDELRTDTFREFQKRYQRTLTEEIIQIYDAQGEPRFLLEDLRLEVPPQVLARIVTGEEVYFEDGLRLAVGILHRDNQGTFVVVAGAENVYGRARMQYLATILAVVFVASLLVIYGVGYLFAGRALAPIAALNDEMERISAYALHRRVAPDVSGSQHDEIARLAGTFNRLLDRLESSFAAQRAFVSNASHELRTPLAACIGEVQLALARDREPAAYRAAFGELLADLTKFKALITHLLELAQAEVRLPEQEEGLRVDELLSEACAAVPPEWRARLRMRTGQLPHEPEQLELSGNRVLLVRALSNLLENALKYSAPHPVAVDLTYESGRVQVRIRDEGVGIAEEELGRVFQPFYRAANARDVTGHGVGLPLARKIVEQHGGELLLTSRLGHGTEATVLLPTS</sequence>
<dbReference type="Gene3D" id="1.10.287.130">
    <property type="match status" value="1"/>
</dbReference>
<evidence type="ECO:0000256" key="1">
    <source>
        <dbReference type="ARBA" id="ARBA00000085"/>
    </source>
</evidence>
<keyword evidence="10 11" id="KW-0472">Membrane</keyword>
<dbReference type="PRINTS" id="PR00344">
    <property type="entry name" value="BCTRLSENSOR"/>
</dbReference>
<gene>
    <name evidence="14" type="ORF">BEN48_14915</name>
</gene>
<dbReference type="OrthoDB" id="594725at2"/>
<dbReference type="Gene3D" id="6.10.340.10">
    <property type="match status" value="1"/>
</dbReference>
<comment type="catalytic activity">
    <reaction evidence="1">
        <text>ATP + protein L-histidine = ADP + protein N-phospho-L-histidine.</text>
        <dbReference type="EC" id="2.7.13.3"/>
    </reaction>
</comment>
<feature type="domain" description="HAMP" evidence="13">
    <location>
        <begin position="177"/>
        <end position="233"/>
    </location>
</feature>
<organism evidence="14 15">
    <name type="scientific">Hymenobacter glacialis</name>
    <dbReference type="NCBI Taxonomy" id="1908236"/>
    <lineage>
        <taxon>Bacteria</taxon>
        <taxon>Pseudomonadati</taxon>
        <taxon>Bacteroidota</taxon>
        <taxon>Cytophagia</taxon>
        <taxon>Cytophagales</taxon>
        <taxon>Hymenobacteraceae</taxon>
        <taxon>Hymenobacter</taxon>
    </lineage>
</organism>
<evidence type="ECO:0000313" key="14">
    <source>
        <dbReference type="EMBL" id="OGX85096.1"/>
    </source>
</evidence>
<dbReference type="PROSITE" id="PS50109">
    <property type="entry name" value="HIS_KIN"/>
    <property type="match status" value="1"/>
</dbReference>
<evidence type="ECO:0000259" key="12">
    <source>
        <dbReference type="PROSITE" id="PS50109"/>
    </source>
</evidence>
<dbReference type="SMART" id="SM00387">
    <property type="entry name" value="HATPase_c"/>
    <property type="match status" value="1"/>
</dbReference>
<dbReference type="RefSeq" id="WP_070734399.1">
    <property type="nucleotide sequence ID" value="NZ_MDZC01000062.1"/>
</dbReference>
<name>A0A1G1T2L2_9BACT</name>
<dbReference type="GO" id="GO:0000155">
    <property type="term" value="F:phosphorelay sensor kinase activity"/>
    <property type="evidence" value="ECO:0007669"/>
    <property type="project" value="InterPro"/>
</dbReference>
<dbReference type="SMART" id="SM00388">
    <property type="entry name" value="HisKA"/>
    <property type="match status" value="1"/>
</dbReference>
<evidence type="ECO:0000256" key="10">
    <source>
        <dbReference type="ARBA" id="ARBA00023136"/>
    </source>
</evidence>
<dbReference type="Pfam" id="PF00512">
    <property type="entry name" value="HisKA"/>
    <property type="match status" value="1"/>
</dbReference>
<protein>
    <recommendedName>
        <fullName evidence="3">histidine kinase</fullName>
        <ecNumber evidence="3">2.7.13.3</ecNumber>
    </recommendedName>
</protein>
<dbReference type="GO" id="GO:0005886">
    <property type="term" value="C:plasma membrane"/>
    <property type="evidence" value="ECO:0007669"/>
    <property type="project" value="TreeGrafter"/>
</dbReference>
<dbReference type="Proteomes" id="UP000177791">
    <property type="component" value="Unassembled WGS sequence"/>
</dbReference>
<dbReference type="InterPro" id="IPR003661">
    <property type="entry name" value="HisK_dim/P_dom"/>
</dbReference>
<evidence type="ECO:0000259" key="13">
    <source>
        <dbReference type="PROSITE" id="PS50885"/>
    </source>
</evidence>